<proteinExistence type="predicted"/>
<dbReference type="OrthoDB" id="965844at2"/>
<dbReference type="InterPro" id="IPR035965">
    <property type="entry name" value="PAS-like_dom_sf"/>
</dbReference>
<dbReference type="InterPro" id="IPR000014">
    <property type="entry name" value="PAS"/>
</dbReference>
<dbReference type="RefSeq" id="WP_155600593.1">
    <property type="nucleotide sequence ID" value="NZ_RCNR01000035.1"/>
</dbReference>
<dbReference type="SUPFAM" id="SSF55785">
    <property type="entry name" value="PYP-like sensor domain (PAS domain)"/>
    <property type="match status" value="1"/>
</dbReference>
<keyword evidence="1" id="KW-0805">Transcription regulation</keyword>
<keyword evidence="7" id="KW-1185">Reference proteome</keyword>
<dbReference type="CDD" id="cd06170">
    <property type="entry name" value="LuxR_C_like"/>
    <property type="match status" value="1"/>
</dbReference>
<dbReference type="PROSITE" id="PS50043">
    <property type="entry name" value="HTH_LUXR_2"/>
    <property type="match status" value="1"/>
</dbReference>
<evidence type="ECO:0000256" key="2">
    <source>
        <dbReference type="ARBA" id="ARBA00023125"/>
    </source>
</evidence>
<keyword evidence="2" id="KW-0238">DNA-binding</keyword>
<dbReference type="EMBL" id="RCNR01000035">
    <property type="protein sequence ID" value="MUH37245.1"/>
    <property type="molecule type" value="Genomic_DNA"/>
</dbReference>
<name>A0A7X2ZVN4_9FLAO</name>
<dbReference type="AlphaFoldDB" id="A0A7X2ZVN4"/>
<dbReference type="PRINTS" id="PR00038">
    <property type="entry name" value="HTHLUXR"/>
</dbReference>
<dbReference type="PANTHER" id="PTHR44688:SF16">
    <property type="entry name" value="DNA-BINDING TRANSCRIPTIONAL ACTIVATOR DEVR_DOSR"/>
    <property type="match status" value="1"/>
</dbReference>
<dbReference type="InterPro" id="IPR016032">
    <property type="entry name" value="Sig_transdc_resp-reg_C-effctor"/>
</dbReference>
<dbReference type="InterPro" id="IPR036388">
    <property type="entry name" value="WH-like_DNA-bd_sf"/>
</dbReference>
<evidence type="ECO:0000259" key="4">
    <source>
        <dbReference type="PROSITE" id="PS50043"/>
    </source>
</evidence>
<feature type="domain" description="HTH luxR-type" evidence="4">
    <location>
        <begin position="189"/>
        <end position="254"/>
    </location>
</feature>
<dbReference type="Pfam" id="PF08447">
    <property type="entry name" value="PAS_3"/>
    <property type="match status" value="1"/>
</dbReference>
<comment type="caution">
    <text evidence="6">The sequence shown here is derived from an EMBL/GenBank/DDBJ whole genome shotgun (WGS) entry which is preliminary data.</text>
</comment>
<evidence type="ECO:0000256" key="1">
    <source>
        <dbReference type="ARBA" id="ARBA00023015"/>
    </source>
</evidence>
<dbReference type="Gene3D" id="3.30.450.20">
    <property type="entry name" value="PAS domain"/>
    <property type="match status" value="1"/>
</dbReference>
<organism evidence="6 7">
    <name type="scientific">Zobellia amurskyensis</name>
    <dbReference type="NCBI Taxonomy" id="248905"/>
    <lineage>
        <taxon>Bacteria</taxon>
        <taxon>Pseudomonadati</taxon>
        <taxon>Bacteroidota</taxon>
        <taxon>Flavobacteriia</taxon>
        <taxon>Flavobacteriales</taxon>
        <taxon>Flavobacteriaceae</taxon>
        <taxon>Zobellia</taxon>
    </lineage>
</organism>
<sequence length="256" mass="29892">MGLNLESYARTFSTDATIDHAAVEKHIKKLEELDRYLPKMQSYILVQNTVDQKYEYICENYEKLLGYKKKDALEKGMAFHFSNIHPEDISNWLLILDDLMCFTMGNVAIDERINCVYSWNYRLKNKKGKYVNIQVHQTPLYFDSKGKPILGFSQNTILANVKKQPMVGVCKKLNHQNEYETLFYKNYSESLLIDCLSNREFDIVRLLAKGHSTKEISNKLNISTHTTATHRKNILSKLKFKSSIEIVNYCNQNHLF</sequence>
<dbReference type="PANTHER" id="PTHR44688">
    <property type="entry name" value="DNA-BINDING TRANSCRIPTIONAL ACTIVATOR DEVR_DOSR"/>
    <property type="match status" value="1"/>
</dbReference>
<evidence type="ECO:0000259" key="5">
    <source>
        <dbReference type="PROSITE" id="PS50112"/>
    </source>
</evidence>
<dbReference type="GO" id="GO:0006355">
    <property type="term" value="P:regulation of DNA-templated transcription"/>
    <property type="evidence" value="ECO:0007669"/>
    <property type="project" value="InterPro"/>
</dbReference>
<dbReference type="GO" id="GO:0003677">
    <property type="term" value="F:DNA binding"/>
    <property type="evidence" value="ECO:0007669"/>
    <property type="project" value="UniProtKB-KW"/>
</dbReference>
<reference evidence="6 7" key="1">
    <citation type="journal article" date="2019" name="Mar. Drugs">
        <title>Comparative Genomics and CAZyme Genome Repertoires of Marine Zobellia amurskyensis KMM 3526(T) and Zobellia laminariae KMM 3676(T).</title>
        <authorList>
            <person name="Chernysheva N."/>
            <person name="Bystritskaya E."/>
            <person name="Stenkova A."/>
            <person name="Golovkin I."/>
            <person name="Nedashkovskaya O."/>
            <person name="Isaeva M."/>
        </authorList>
    </citation>
    <scope>NUCLEOTIDE SEQUENCE [LARGE SCALE GENOMIC DNA]</scope>
    <source>
        <strain evidence="6 7">KMM 3526</strain>
    </source>
</reference>
<evidence type="ECO:0000256" key="3">
    <source>
        <dbReference type="ARBA" id="ARBA00023163"/>
    </source>
</evidence>
<dbReference type="SUPFAM" id="SSF46894">
    <property type="entry name" value="C-terminal effector domain of the bipartite response regulators"/>
    <property type="match status" value="1"/>
</dbReference>
<dbReference type="Proteomes" id="UP000540519">
    <property type="component" value="Unassembled WGS sequence"/>
</dbReference>
<dbReference type="Pfam" id="PF00196">
    <property type="entry name" value="GerE"/>
    <property type="match status" value="1"/>
</dbReference>
<dbReference type="SMART" id="SM00421">
    <property type="entry name" value="HTH_LUXR"/>
    <property type="match status" value="1"/>
</dbReference>
<dbReference type="InterPro" id="IPR000792">
    <property type="entry name" value="Tscrpt_reg_LuxR_C"/>
</dbReference>
<gene>
    <name evidence="6" type="ORF">D9O36_15445</name>
</gene>
<dbReference type="PROSITE" id="PS50112">
    <property type="entry name" value="PAS"/>
    <property type="match status" value="1"/>
</dbReference>
<dbReference type="InterPro" id="IPR013655">
    <property type="entry name" value="PAS_fold_3"/>
</dbReference>
<keyword evidence="3" id="KW-0804">Transcription</keyword>
<evidence type="ECO:0000313" key="7">
    <source>
        <dbReference type="Proteomes" id="UP000540519"/>
    </source>
</evidence>
<accession>A0A7X2ZVN4</accession>
<evidence type="ECO:0000313" key="6">
    <source>
        <dbReference type="EMBL" id="MUH37245.1"/>
    </source>
</evidence>
<feature type="domain" description="PAS" evidence="5">
    <location>
        <begin position="29"/>
        <end position="88"/>
    </location>
</feature>
<protein>
    <submittedName>
        <fullName evidence="6">Helix-turn-helix transcriptional regulator</fullName>
    </submittedName>
</protein>
<dbReference type="Gene3D" id="1.10.10.10">
    <property type="entry name" value="Winged helix-like DNA-binding domain superfamily/Winged helix DNA-binding domain"/>
    <property type="match status" value="1"/>
</dbReference>